<keyword evidence="1" id="KW-0677">Repeat</keyword>
<reference evidence="6" key="2">
    <citation type="submission" date="2025-09" db="UniProtKB">
        <authorList>
            <consortium name="Ensembl"/>
        </authorList>
    </citation>
    <scope>IDENTIFICATION</scope>
</reference>
<proteinExistence type="predicted"/>
<dbReference type="Ensembl" id="ENSXCOT00000026605.1">
    <property type="protein sequence ID" value="ENSXCOP00000026287.1"/>
    <property type="gene ID" value="ENSXCOG00000019631.1"/>
</dbReference>
<dbReference type="Gene3D" id="2.60.120.290">
    <property type="entry name" value="Spermadhesin, CUB domain"/>
    <property type="match status" value="1"/>
</dbReference>
<reference evidence="6" key="1">
    <citation type="submission" date="2025-08" db="UniProtKB">
        <authorList>
            <consortium name="Ensembl"/>
        </authorList>
    </citation>
    <scope>IDENTIFICATION</scope>
</reference>
<keyword evidence="4" id="KW-0472">Membrane</keyword>
<dbReference type="Proteomes" id="UP000261380">
    <property type="component" value="Unplaced"/>
</dbReference>
<dbReference type="SUPFAM" id="SSF49854">
    <property type="entry name" value="Spermadhesin, CUB domain"/>
    <property type="match status" value="1"/>
</dbReference>
<keyword evidence="2 3" id="KW-1015">Disulfide bond</keyword>
<dbReference type="AlphaFoldDB" id="A0A3B5MXD2"/>
<dbReference type="GeneTree" id="ENSGT00940000178007"/>
<dbReference type="PROSITE" id="PS01180">
    <property type="entry name" value="CUB"/>
    <property type="match status" value="1"/>
</dbReference>
<evidence type="ECO:0000313" key="7">
    <source>
        <dbReference type="Proteomes" id="UP000261380"/>
    </source>
</evidence>
<organism evidence="6 7">
    <name type="scientific">Xiphophorus couchianus</name>
    <name type="common">Monterrey platyfish</name>
    <dbReference type="NCBI Taxonomy" id="32473"/>
    <lineage>
        <taxon>Eukaryota</taxon>
        <taxon>Metazoa</taxon>
        <taxon>Chordata</taxon>
        <taxon>Craniata</taxon>
        <taxon>Vertebrata</taxon>
        <taxon>Euteleostomi</taxon>
        <taxon>Actinopterygii</taxon>
        <taxon>Neopterygii</taxon>
        <taxon>Teleostei</taxon>
        <taxon>Neoteleostei</taxon>
        <taxon>Acanthomorphata</taxon>
        <taxon>Ovalentaria</taxon>
        <taxon>Atherinomorphae</taxon>
        <taxon>Cyprinodontiformes</taxon>
        <taxon>Poeciliidae</taxon>
        <taxon>Poeciliinae</taxon>
        <taxon>Xiphophorus</taxon>
    </lineage>
</organism>
<evidence type="ECO:0000313" key="6">
    <source>
        <dbReference type="Ensembl" id="ENSXCOP00000026287.1"/>
    </source>
</evidence>
<evidence type="ECO:0000259" key="5">
    <source>
        <dbReference type="PROSITE" id="PS01180"/>
    </source>
</evidence>
<dbReference type="Pfam" id="PF00431">
    <property type="entry name" value="CUB"/>
    <property type="match status" value="1"/>
</dbReference>
<protein>
    <recommendedName>
        <fullName evidence="5">CUB domain-containing protein</fullName>
    </recommendedName>
</protein>
<name>A0A3B5MXD2_9TELE</name>
<keyword evidence="7" id="KW-1185">Reference proteome</keyword>
<evidence type="ECO:0000256" key="1">
    <source>
        <dbReference type="ARBA" id="ARBA00022737"/>
    </source>
</evidence>
<dbReference type="PANTHER" id="PTHR24251:SF41">
    <property type="entry name" value="DELETED IN MALIGNANT BRAIN TUMORS 1 PROTEIN-LIKE"/>
    <property type="match status" value="1"/>
</dbReference>
<comment type="caution">
    <text evidence="3">Lacks conserved residue(s) required for the propagation of feature annotation.</text>
</comment>
<dbReference type="SMART" id="SM00042">
    <property type="entry name" value="CUB"/>
    <property type="match status" value="1"/>
</dbReference>
<dbReference type="CDD" id="cd00041">
    <property type="entry name" value="CUB"/>
    <property type="match status" value="1"/>
</dbReference>
<keyword evidence="4" id="KW-0812">Transmembrane</keyword>
<evidence type="ECO:0000256" key="3">
    <source>
        <dbReference type="PROSITE-ProRule" id="PRU00059"/>
    </source>
</evidence>
<feature type="domain" description="CUB" evidence="5">
    <location>
        <begin position="24"/>
        <end position="132"/>
    </location>
</feature>
<feature type="disulfide bond" evidence="3">
    <location>
        <begin position="77"/>
        <end position="94"/>
    </location>
</feature>
<keyword evidence="4" id="KW-1133">Transmembrane helix</keyword>
<dbReference type="PANTHER" id="PTHR24251">
    <property type="entry name" value="OVOCHYMASE-RELATED"/>
    <property type="match status" value="1"/>
</dbReference>
<accession>A0A3B5MXD2</accession>
<dbReference type="InterPro" id="IPR035914">
    <property type="entry name" value="Sperma_CUB_dom_sf"/>
</dbReference>
<evidence type="ECO:0000256" key="4">
    <source>
        <dbReference type="SAM" id="Phobius"/>
    </source>
</evidence>
<dbReference type="InterPro" id="IPR000859">
    <property type="entry name" value="CUB_dom"/>
</dbReference>
<evidence type="ECO:0000256" key="2">
    <source>
        <dbReference type="ARBA" id="ARBA00023157"/>
    </source>
</evidence>
<sequence length="134" mass="15463">MTLKQLRNPRQFIWLLIYVINLLLIDYITSLCGEFMSPCYPQKYPNSHTCKWTMQAPTGFIIQLSFLDFELEEAQDCMYDRVVVNTGSTESKFCGLTASGLTLNSTRNVMEVSFISDFSIQKKGFMVSFQHGRF</sequence>
<dbReference type="FunFam" id="2.60.120.290:FF:000013">
    <property type="entry name" value="Membrane frizzled-related protein"/>
    <property type="match status" value="1"/>
</dbReference>
<feature type="transmembrane region" description="Helical" evidence="4">
    <location>
        <begin position="12"/>
        <end position="29"/>
    </location>
</feature>